<dbReference type="Proteomes" id="UP001164746">
    <property type="component" value="Chromosome 13"/>
</dbReference>
<name>A0ABY7FRS0_MYAAR</name>
<gene>
    <name evidence="1" type="ORF">MAR_037075</name>
</gene>
<reference evidence="1" key="1">
    <citation type="submission" date="2022-11" db="EMBL/GenBank/DDBJ databases">
        <title>Centuries of genome instability and evolution in soft-shell clam transmissible cancer (bioRxiv).</title>
        <authorList>
            <person name="Hart S.F.M."/>
            <person name="Yonemitsu M.A."/>
            <person name="Giersch R.M."/>
            <person name="Beal B.F."/>
            <person name="Arriagada G."/>
            <person name="Davis B.W."/>
            <person name="Ostrander E.A."/>
            <person name="Goff S.P."/>
            <person name="Metzger M.J."/>
        </authorList>
    </citation>
    <scope>NUCLEOTIDE SEQUENCE</scope>
    <source>
        <strain evidence="1">MELC-2E11</strain>
        <tissue evidence="1">Siphon/mantle</tissue>
    </source>
</reference>
<accession>A0ABY7FRS0</accession>
<sequence>MSAKRSARASESGSAQQKRAAWSTQAYTVEELLGQFSLPQIVKCNPQAILVRKDAPLPVNLGQPILLFDSRTVRKLLARNVVVDPATGKFTENEDTVTIPKDYDGAFLRLRSRTSKDHTTHKSIESLATSGIKAFLNLNKITAFRVLSGTSGGMGEFPRVDYLPGNVFAIDSVFMGTAKVRQEGKIVLHQNSASKEMKYLKCRDDKDNHIVIPFPTTGEFVEIMPNDLTGTGRMSVRSEDLIDKQKFPIIVRYIRGRFKPRLTSFTGLFTLLDSYEETTIVGCVLDKNGYTFMELPVDSPLTFHLALNFSELQSHPMVKNGLRLCDTNGHNFARDLKFKFKFAQRFLNMGRQQLPLDADDPGESPSARNSAKGFGVTTTYIYV</sequence>
<organism evidence="1 2">
    <name type="scientific">Mya arenaria</name>
    <name type="common">Soft-shell clam</name>
    <dbReference type="NCBI Taxonomy" id="6604"/>
    <lineage>
        <taxon>Eukaryota</taxon>
        <taxon>Metazoa</taxon>
        <taxon>Spiralia</taxon>
        <taxon>Lophotrochozoa</taxon>
        <taxon>Mollusca</taxon>
        <taxon>Bivalvia</taxon>
        <taxon>Autobranchia</taxon>
        <taxon>Heteroconchia</taxon>
        <taxon>Euheterodonta</taxon>
        <taxon>Imparidentia</taxon>
        <taxon>Neoheterodontei</taxon>
        <taxon>Myida</taxon>
        <taxon>Myoidea</taxon>
        <taxon>Myidae</taxon>
        <taxon>Mya</taxon>
    </lineage>
</organism>
<proteinExistence type="predicted"/>
<dbReference type="EMBL" id="CP111024">
    <property type="protein sequence ID" value="WAR23406.1"/>
    <property type="molecule type" value="Genomic_DNA"/>
</dbReference>
<evidence type="ECO:0000313" key="2">
    <source>
        <dbReference type="Proteomes" id="UP001164746"/>
    </source>
</evidence>
<evidence type="ECO:0008006" key="3">
    <source>
        <dbReference type="Google" id="ProtNLM"/>
    </source>
</evidence>
<keyword evidence="2" id="KW-1185">Reference proteome</keyword>
<protein>
    <recommendedName>
        <fullName evidence="3">CABIT domain-containing protein</fullName>
    </recommendedName>
</protein>
<evidence type="ECO:0000313" key="1">
    <source>
        <dbReference type="EMBL" id="WAR23406.1"/>
    </source>
</evidence>